<evidence type="ECO:0000313" key="3">
    <source>
        <dbReference type="Proteomes" id="UP000714275"/>
    </source>
</evidence>
<dbReference type="Pfam" id="PF14214">
    <property type="entry name" value="Helitron_like_N"/>
    <property type="match status" value="1"/>
</dbReference>
<organism evidence="2 3">
    <name type="scientific">Suillus placidus</name>
    <dbReference type="NCBI Taxonomy" id="48579"/>
    <lineage>
        <taxon>Eukaryota</taxon>
        <taxon>Fungi</taxon>
        <taxon>Dikarya</taxon>
        <taxon>Basidiomycota</taxon>
        <taxon>Agaricomycotina</taxon>
        <taxon>Agaricomycetes</taxon>
        <taxon>Agaricomycetidae</taxon>
        <taxon>Boletales</taxon>
        <taxon>Suillineae</taxon>
        <taxon>Suillaceae</taxon>
        <taxon>Suillus</taxon>
    </lineage>
</organism>
<dbReference type="OrthoDB" id="432234at2759"/>
<feature type="non-terminal residue" evidence="2">
    <location>
        <position position="253"/>
    </location>
</feature>
<name>A0A9P7CVI5_9AGAM</name>
<dbReference type="Proteomes" id="UP000714275">
    <property type="component" value="Unassembled WGS sequence"/>
</dbReference>
<dbReference type="AlphaFoldDB" id="A0A9P7CVI5"/>
<feature type="domain" description="Helitron helicase-like" evidence="1">
    <location>
        <begin position="59"/>
        <end position="253"/>
    </location>
</feature>
<gene>
    <name evidence="2" type="ORF">EV702DRAFT_924236</name>
</gene>
<sequence length="253" mass="28850">MSEPDLMLMMHRGMEPIVKYHNPDLLAGMFPTLYPFGIGGFDDTSRPTPLSFQAQADYYFNLADKSFRQHCTYMFVALNIQQRRMAHLHTHFTVHRSHFETLARSLTSVSPQTLRHVADHLQREHNYSNLSVDDRSALNLLMQVNTITARVPGSQASKMYVRNEIRSYFGFFGMPHVFFTCNPNASHSPIFQVMYGDETVDLTARYPVAAADFFQYSVTSLFAHLFGWDYSSQCSTVAGGILGHLEAFYSTCE</sequence>
<reference evidence="2" key="1">
    <citation type="journal article" date="2020" name="New Phytol.">
        <title>Comparative genomics reveals dynamic genome evolution in host specialist ectomycorrhizal fungi.</title>
        <authorList>
            <person name="Lofgren L.A."/>
            <person name="Nguyen N.H."/>
            <person name="Vilgalys R."/>
            <person name="Ruytinx J."/>
            <person name="Liao H.L."/>
            <person name="Branco S."/>
            <person name="Kuo A."/>
            <person name="LaButti K."/>
            <person name="Lipzen A."/>
            <person name="Andreopoulos W."/>
            <person name="Pangilinan J."/>
            <person name="Riley R."/>
            <person name="Hundley H."/>
            <person name="Na H."/>
            <person name="Barry K."/>
            <person name="Grigoriev I.V."/>
            <person name="Stajich J.E."/>
            <person name="Kennedy P.G."/>
        </authorList>
    </citation>
    <scope>NUCLEOTIDE SEQUENCE</scope>
    <source>
        <strain evidence="2">DOB743</strain>
    </source>
</reference>
<evidence type="ECO:0000259" key="1">
    <source>
        <dbReference type="Pfam" id="PF14214"/>
    </source>
</evidence>
<comment type="caution">
    <text evidence="2">The sequence shown here is derived from an EMBL/GenBank/DDBJ whole genome shotgun (WGS) entry which is preliminary data.</text>
</comment>
<evidence type="ECO:0000313" key="2">
    <source>
        <dbReference type="EMBL" id="KAG1765856.1"/>
    </source>
</evidence>
<keyword evidence="3" id="KW-1185">Reference proteome</keyword>
<dbReference type="EMBL" id="JABBWD010000102">
    <property type="protein sequence ID" value="KAG1765856.1"/>
    <property type="molecule type" value="Genomic_DNA"/>
</dbReference>
<proteinExistence type="predicted"/>
<protein>
    <recommendedName>
        <fullName evidence="1">Helitron helicase-like domain-containing protein</fullName>
    </recommendedName>
</protein>
<accession>A0A9P7CVI5</accession>
<dbReference type="InterPro" id="IPR025476">
    <property type="entry name" value="Helitron_helicase-like"/>
</dbReference>